<evidence type="ECO:0000313" key="2">
    <source>
        <dbReference type="Proteomes" id="UP000694422"/>
    </source>
</evidence>
<sequence>MRGKKMIVLAKEIMIETLLEEIHTETGTIEDEGEVAVTAGVEVGVGVKKGFATEIEIEAGEMAGNEIWRD</sequence>
<proteinExistence type="predicted"/>
<name>A0A8C9P329_SPEDA</name>
<dbReference type="Proteomes" id="UP000694422">
    <property type="component" value="Unplaced"/>
</dbReference>
<organism evidence="1 2">
    <name type="scientific">Spermophilus dauricus</name>
    <name type="common">Daurian ground squirrel</name>
    <dbReference type="NCBI Taxonomy" id="99837"/>
    <lineage>
        <taxon>Eukaryota</taxon>
        <taxon>Metazoa</taxon>
        <taxon>Chordata</taxon>
        <taxon>Craniata</taxon>
        <taxon>Vertebrata</taxon>
        <taxon>Euteleostomi</taxon>
        <taxon>Mammalia</taxon>
        <taxon>Eutheria</taxon>
        <taxon>Euarchontoglires</taxon>
        <taxon>Glires</taxon>
        <taxon>Rodentia</taxon>
        <taxon>Sciuromorpha</taxon>
        <taxon>Sciuridae</taxon>
        <taxon>Xerinae</taxon>
        <taxon>Marmotini</taxon>
        <taxon>Spermophilus</taxon>
    </lineage>
</organism>
<evidence type="ECO:0000313" key="1">
    <source>
        <dbReference type="Ensembl" id="ENSSDAP00000001734.1"/>
    </source>
</evidence>
<accession>A0A8C9P329</accession>
<dbReference type="AlphaFoldDB" id="A0A8C9P329"/>
<dbReference type="Ensembl" id="ENSSDAT00000002005.1">
    <property type="protein sequence ID" value="ENSSDAP00000001734.1"/>
    <property type="gene ID" value="ENSSDAG00000001707.1"/>
</dbReference>
<reference evidence="1" key="1">
    <citation type="submission" date="2025-08" db="UniProtKB">
        <authorList>
            <consortium name="Ensembl"/>
        </authorList>
    </citation>
    <scope>IDENTIFICATION</scope>
</reference>
<keyword evidence="2" id="KW-1185">Reference proteome</keyword>
<reference evidence="1" key="2">
    <citation type="submission" date="2025-09" db="UniProtKB">
        <authorList>
            <consortium name="Ensembl"/>
        </authorList>
    </citation>
    <scope>IDENTIFICATION</scope>
</reference>
<protein>
    <submittedName>
        <fullName evidence="1">Uncharacterized protein</fullName>
    </submittedName>
</protein>